<dbReference type="PANTHER" id="PTHR46494">
    <property type="entry name" value="CORA FAMILY METAL ION TRANSPORTER (EUROFUNG)"/>
    <property type="match status" value="1"/>
</dbReference>
<evidence type="ECO:0000256" key="11">
    <source>
        <dbReference type="SAM" id="Phobius"/>
    </source>
</evidence>
<keyword evidence="4" id="KW-1003">Cell membrane</keyword>
<reference evidence="12 13" key="1">
    <citation type="submission" date="2017-12" db="EMBL/GenBank/DDBJ databases">
        <title>Anaerobic carbon monoxide metabolism by Pleomorphomonas carboxyditropha sp. nov., a new mesophilic hydrogenogenic carboxidotroph.</title>
        <authorList>
            <person name="Esquivel-Elizondo S."/>
            <person name="Krajmalnik-Brown R."/>
        </authorList>
    </citation>
    <scope>NUCLEOTIDE SEQUENCE [LARGE SCALE GENOMIC DNA]</scope>
    <source>
        <strain evidence="12 13">R5-392</strain>
    </source>
</reference>
<comment type="subcellular location">
    <subcellularLocation>
        <location evidence="1">Cell membrane</location>
        <topology evidence="1">Multi-pass membrane protein</topology>
    </subcellularLocation>
</comment>
<dbReference type="OrthoDB" id="9803484at2"/>
<evidence type="ECO:0000313" key="12">
    <source>
        <dbReference type="EMBL" id="PKR90924.1"/>
    </source>
</evidence>
<dbReference type="Gene3D" id="1.20.58.340">
    <property type="entry name" value="Magnesium transport protein CorA, transmembrane region"/>
    <property type="match status" value="2"/>
</dbReference>
<evidence type="ECO:0000256" key="3">
    <source>
        <dbReference type="ARBA" id="ARBA00022448"/>
    </source>
</evidence>
<comment type="caution">
    <text evidence="12">The sequence shown here is derived from an EMBL/GenBank/DDBJ whole genome shotgun (WGS) entry which is preliminary data.</text>
</comment>
<dbReference type="SUPFAM" id="SSF144083">
    <property type="entry name" value="Magnesium transport protein CorA, transmembrane region"/>
    <property type="match status" value="1"/>
</dbReference>
<evidence type="ECO:0000256" key="5">
    <source>
        <dbReference type="ARBA" id="ARBA00022519"/>
    </source>
</evidence>
<dbReference type="CDD" id="cd12834">
    <property type="entry name" value="ZntB_u1"/>
    <property type="match status" value="1"/>
</dbReference>
<evidence type="ECO:0000313" key="13">
    <source>
        <dbReference type="Proteomes" id="UP000233491"/>
    </source>
</evidence>
<evidence type="ECO:0000256" key="10">
    <source>
        <dbReference type="ARBA" id="ARBA00023136"/>
    </source>
</evidence>
<dbReference type="GO" id="GO:0015087">
    <property type="term" value="F:cobalt ion transmembrane transporter activity"/>
    <property type="evidence" value="ECO:0007669"/>
    <property type="project" value="TreeGrafter"/>
</dbReference>
<dbReference type="GO" id="GO:0000287">
    <property type="term" value="F:magnesium ion binding"/>
    <property type="evidence" value="ECO:0007669"/>
    <property type="project" value="TreeGrafter"/>
</dbReference>
<keyword evidence="5" id="KW-0997">Cell inner membrane</keyword>
<dbReference type="Pfam" id="PF01544">
    <property type="entry name" value="CorA"/>
    <property type="match status" value="1"/>
</dbReference>
<evidence type="ECO:0000256" key="8">
    <source>
        <dbReference type="ARBA" id="ARBA00022989"/>
    </source>
</evidence>
<feature type="transmembrane region" description="Helical" evidence="11">
    <location>
        <begin position="293"/>
        <end position="315"/>
    </location>
</feature>
<evidence type="ECO:0000256" key="6">
    <source>
        <dbReference type="ARBA" id="ARBA00022692"/>
    </source>
</evidence>
<dbReference type="InterPro" id="IPR045863">
    <property type="entry name" value="CorA_TM1_TM2"/>
</dbReference>
<dbReference type="InterPro" id="IPR045861">
    <property type="entry name" value="CorA_cytoplasmic_dom"/>
</dbReference>
<keyword evidence="13" id="KW-1185">Reference proteome</keyword>
<evidence type="ECO:0000256" key="9">
    <source>
        <dbReference type="ARBA" id="ARBA00023065"/>
    </source>
</evidence>
<sequence>MEDRHSRVLSGKTRLAAPVRSAWSLLNTEIPGFVWAYRFDAATGTGRPLPPTTPREDLIVDEGFVWLHLALSDARVPKFLEGFPDLPEAARATLTDRDNHVVLASDDGVLHGVFTDIERAFDYETNDIGWFRFAASERLIVTARLHPLRCVEAARLAVDRGLAIHGTVGVFAAVVTEFEKVVDALIVEMGDELDRIEDYVFETAPRDERRRLGPVRRTIVRLNRQLRASVALFRRYQRWDEPDPLPTGTVEMAETMADLLGSALQEMQGLQDRARLLHEEIDSKISSETNRHLYILSIMTAFLLPPTLVTGFFGMNTGGLPFAGEHFGTVFAFLLGGMSVWGAWWFLKRVGIL</sequence>
<keyword evidence="6 11" id="KW-0812">Transmembrane</keyword>
<dbReference type="Proteomes" id="UP000233491">
    <property type="component" value="Unassembled WGS sequence"/>
</dbReference>
<dbReference type="SUPFAM" id="SSF143865">
    <property type="entry name" value="CorA soluble domain-like"/>
    <property type="match status" value="1"/>
</dbReference>
<keyword evidence="8 11" id="KW-1133">Transmembrane helix</keyword>
<protein>
    <submittedName>
        <fullName evidence="12">Transporter</fullName>
    </submittedName>
</protein>
<accession>A0A2N3M2F4</accession>
<evidence type="ECO:0000256" key="4">
    <source>
        <dbReference type="ARBA" id="ARBA00022475"/>
    </source>
</evidence>
<evidence type="ECO:0000256" key="2">
    <source>
        <dbReference type="ARBA" id="ARBA00009765"/>
    </source>
</evidence>
<dbReference type="GO" id="GO:0005886">
    <property type="term" value="C:plasma membrane"/>
    <property type="evidence" value="ECO:0007669"/>
    <property type="project" value="UniProtKB-SubCell"/>
</dbReference>
<dbReference type="GO" id="GO:0015095">
    <property type="term" value="F:magnesium ion transmembrane transporter activity"/>
    <property type="evidence" value="ECO:0007669"/>
    <property type="project" value="TreeGrafter"/>
</dbReference>
<dbReference type="AlphaFoldDB" id="A0A2N3M2F4"/>
<dbReference type="Gene3D" id="3.30.460.20">
    <property type="entry name" value="CorA soluble domain-like"/>
    <property type="match status" value="1"/>
</dbReference>
<proteinExistence type="inferred from homology"/>
<dbReference type="EMBL" id="PJNW01000002">
    <property type="protein sequence ID" value="PKR90924.1"/>
    <property type="molecule type" value="Genomic_DNA"/>
</dbReference>
<dbReference type="InterPro" id="IPR002523">
    <property type="entry name" value="MgTranspt_CorA/ZnTranspt_ZntB"/>
</dbReference>
<keyword evidence="10 11" id="KW-0472">Membrane</keyword>
<gene>
    <name evidence="12" type="ORF">CXZ10_06155</name>
</gene>
<dbReference type="GO" id="GO:0050897">
    <property type="term" value="F:cobalt ion binding"/>
    <property type="evidence" value="ECO:0007669"/>
    <property type="project" value="TreeGrafter"/>
</dbReference>
<comment type="similarity">
    <text evidence="2">Belongs to the CorA metal ion transporter (MIT) (TC 1.A.35) family.</text>
</comment>
<dbReference type="PANTHER" id="PTHR46494:SF3">
    <property type="entry name" value="ZINC TRANSPORT PROTEIN ZNTB"/>
    <property type="match status" value="1"/>
</dbReference>
<evidence type="ECO:0000256" key="1">
    <source>
        <dbReference type="ARBA" id="ARBA00004651"/>
    </source>
</evidence>
<keyword evidence="7" id="KW-0862">Zinc</keyword>
<organism evidence="12 13">
    <name type="scientific">Pleomorphomonas diazotrophica</name>
    <dbReference type="NCBI Taxonomy" id="1166257"/>
    <lineage>
        <taxon>Bacteria</taxon>
        <taxon>Pseudomonadati</taxon>
        <taxon>Pseudomonadota</taxon>
        <taxon>Alphaproteobacteria</taxon>
        <taxon>Hyphomicrobiales</taxon>
        <taxon>Pleomorphomonadaceae</taxon>
        <taxon>Pleomorphomonas</taxon>
    </lineage>
</organism>
<keyword evidence="3" id="KW-0813">Transport</keyword>
<keyword evidence="9" id="KW-0406">Ion transport</keyword>
<evidence type="ECO:0000256" key="7">
    <source>
        <dbReference type="ARBA" id="ARBA00022833"/>
    </source>
</evidence>
<feature type="transmembrane region" description="Helical" evidence="11">
    <location>
        <begin position="327"/>
        <end position="347"/>
    </location>
</feature>
<name>A0A2N3M2F4_9HYPH</name>